<name>F4L3F8_HALH1</name>
<dbReference type="KEGG" id="hhy:Halhy_5109"/>
<evidence type="ECO:0008006" key="4">
    <source>
        <dbReference type="Google" id="ProtNLM"/>
    </source>
</evidence>
<evidence type="ECO:0000313" key="2">
    <source>
        <dbReference type="EMBL" id="AEE52935.1"/>
    </source>
</evidence>
<dbReference type="EMBL" id="CP002691">
    <property type="protein sequence ID" value="AEE52935.1"/>
    <property type="molecule type" value="Genomic_DNA"/>
</dbReference>
<proteinExistence type="predicted"/>
<feature type="chain" id="PRO_5003316390" description="Cobalt transporter" evidence="1">
    <location>
        <begin position="19"/>
        <end position="132"/>
    </location>
</feature>
<sequence>MKKSTVWILLVVYLHASAQMVMPLVQDCVAHLLFWHEHFEHVHHGHSHSDHVDHELEHLMEGHDGHHAPSETTPSSTYLGKYVLSCHLIANTPDFPLPQEQLIFLTSRINGYIFFHHPFHGKVTTPPPESAG</sequence>
<feature type="signal peptide" evidence="1">
    <location>
        <begin position="1"/>
        <end position="18"/>
    </location>
</feature>
<dbReference type="Proteomes" id="UP000008461">
    <property type="component" value="Chromosome"/>
</dbReference>
<accession>F4L3F8</accession>
<protein>
    <recommendedName>
        <fullName evidence="4">Cobalt transporter</fullName>
    </recommendedName>
</protein>
<keyword evidence="3" id="KW-1185">Reference proteome</keyword>
<reference key="2">
    <citation type="submission" date="2011-04" db="EMBL/GenBank/DDBJ databases">
        <title>Complete sequence of chromosome of Haliscomenobacter hydrossis DSM 1100.</title>
        <authorList>
            <consortium name="US DOE Joint Genome Institute (JGI-PGF)"/>
            <person name="Lucas S."/>
            <person name="Han J."/>
            <person name="Lapidus A."/>
            <person name="Bruce D."/>
            <person name="Goodwin L."/>
            <person name="Pitluck S."/>
            <person name="Peters L."/>
            <person name="Kyrpides N."/>
            <person name="Mavromatis K."/>
            <person name="Ivanova N."/>
            <person name="Ovchinnikova G."/>
            <person name="Pagani I."/>
            <person name="Daligault H."/>
            <person name="Detter J.C."/>
            <person name="Han C."/>
            <person name="Land M."/>
            <person name="Hauser L."/>
            <person name="Markowitz V."/>
            <person name="Cheng J.-F."/>
            <person name="Hugenholtz P."/>
            <person name="Woyke T."/>
            <person name="Wu D."/>
            <person name="Verbarg S."/>
            <person name="Frueling A."/>
            <person name="Brambilla E."/>
            <person name="Klenk H.-P."/>
            <person name="Eisen J.A."/>
        </authorList>
    </citation>
    <scope>NUCLEOTIDE SEQUENCE</scope>
    <source>
        <strain>DSM 1100</strain>
    </source>
</reference>
<dbReference type="AlphaFoldDB" id="F4L3F8"/>
<keyword evidence="1" id="KW-0732">Signal</keyword>
<dbReference type="RefSeq" id="WP_013767470.1">
    <property type="nucleotide sequence ID" value="NC_015510.1"/>
</dbReference>
<dbReference type="STRING" id="760192.Halhy_5109"/>
<gene>
    <name evidence="2" type="ordered locus">Halhy_5109</name>
</gene>
<evidence type="ECO:0000313" key="3">
    <source>
        <dbReference type="Proteomes" id="UP000008461"/>
    </source>
</evidence>
<reference evidence="2 3" key="1">
    <citation type="journal article" date="2011" name="Stand. Genomic Sci.">
        <title>Complete genome sequence of Haliscomenobacter hydrossis type strain (O).</title>
        <authorList>
            <consortium name="US DOE Joint Genome Institute (JGI-PGF)"/>
            <person name="Daligault H."/>
            <person name="Lapidus A."/>
            <person name="Zeytun A."/>
            <person name="Nolan M."/>
            <person name="Lucas S."/>
            <person name="Del Rio T.G."/>
            <person name="Tice H."/>
            <person name="Cheng J.F."/>
            <person name="Tapia R."/>
            <person name="Han C."/>
            <person name="Goodwin L."/>
            <person name="Pitluck S."/>
            <person name="Liolios K."/>
            <person name="Pagani I."/>
            <person name="Ivanova N."/>
            <person name="Huntemann M."/>
            <person name="Mavromatis K."/>
            <person name="Mikhailova N."/>
            <person name="Pati A."/>
            <person name="Chen A."/>
            <person name="Palaniappan K."/>
            <person name="Land M."/>
            <person name="Hauser L."/>
            <person name="Brambilla E.M."/>
            <person name="Rohde M."/>
            <person name="Verbarg S."/>
            <person name="Goker M."/>
            <person name="Bristow J."/>
            <person name="Eisen J.A."/>
            <person name="Markowitz V."/>
            <person name="Hugenholtz P."/>
            <person name="Kyrpides N.C."/>
            <person name="Klenk H.P."/>
            <person name="Woyke T."/>
        </authorList>
    </citation>
    <scope>NUCLEOTIDE SEQUENCE [LARGE SCALE GENOMIC DNA]</scope>
    <source>
        <strain evidence="3">ATCC 27775 / DSM 1100 / LMG 10767 / O</strain>
    </source>
</reference>
<evidence type="ECO:0000256" key="1">
    <source>
        <dbReference type="SAM" id="SignalP"/>
    </source>
</evidence>
<organism evidence="2 3">
    <name type="scientific">Haliscomenobacter hydrossis (strain ATCC 27775 / DSM 1100 / LMG 10767 / O)</name>
    <dbReference type="NCBI Taxonomy" id="760192"/>
    <lineage>
        <taxon>Bacteria</taxon>
        <taxon>Pseudomonadati</taxon>
        <taxon>Bacteroidota</taxon>
        <taxon>Saprospiria</taxon>
        <taxon>Saprospirales</taxon>
        <taxon>Haliscomenobacteraceae</taxon>
        <taxon>Haliscomenobacter</taxon>
    </lineage>
</organism>
<dbReference type="HOGENOM" id="CLU_1978423_0_0_10"/>